<reference evidence="2 3" key="1">
    <citation type="submission" date="2020-08" db="EMBL/GenBank/DDBJ databases">
        <title>Sequencing the genomes of 1000 actinobacteria strains.</title>
        <authorList>
            <person name="Klenk H.-P."/>
        </authorList>
    </citation>
    <scope>NUCLEOTIDE SEQUENCE [LARGE SCALE GENOMIC DNA]</scope>
    <source>
        <strain evidence="2 3">DSM 45362</strain>
    </source>
</reference>
<keyword evidence="1" id="KW-1133">Transmembrane helix</keyword>
<gene>
    <name evidence="2" type="ORF">F4553_005177</name>
</gene>
<dbReference type="EMBL" id="JACHMN010000002">
    <property type="protein sequence ID" value="MBB5871798.1"/>
    <property type="molecule type" value="Genomic_DNA"/>
</dbReference>
<keyword evidence="1" id="KW-0472">Membrane</keyword>
<sequence length="141" mass="14357">MSTPDSAGTPTAGRALAESRPVPTLRAAVLLLGAQSAALVGIALWLVYAELTATEADDKLAWAVTGSAAIGAALFGLYAFGLARRWPLVRGLAVGTELIVLAPAYYMITGGLAWLGVVIAVICLATMGALIAPTTSRALGY</sequence>
<dbReference type="RefSeq" id="WP_184840087.1">
    <property type="nucleotide sequence ID" value="NZ_JACHMN010000002.1"/>
</dbReference>
<evidence type="ECO:0000313" key="2">
    <source>
        <dbReference type="EMBL" id="MBB5871798.1"/>
    </source>
</evidence>
<name>A0A841BWE5_9ACTN</name>
<feature type="transmembrane region" description="Helical" evidence="1">
    <location>
        <begin position="88"/>
        <end position="106"/>
    </location>
</feature>
<feature type="transmembrane region" description="Helical" evidence="1">
    <location>
        <begin position="112"/>
        <end position="132"/>
    </location>
</feature>
<evidence type="ECO:0000313" key="3">
    <source>
        <dbReference type="Proteomes" id="UP000587527"/>
    </source>
</evidence>
<keyword evidence="3" id="KW-1185">Reference proteome</keyword>
<feature type="transmembrane region" description="Helical" evidence="1">
    <location>
        <begin position="27"/>
        <end position="48"/>
    </location>
</feature>
<organism evidence="2 3">
    <name type="scientific">Allocatelliglobosispora scoriae</name>
    <dbReference type="NCBI Taxonomy" id="643052"/>
    <lineage>
        <taxon>Bacteria</taxon>
        <taxon>Bacillati</taxon>
        <taxon>Actinomycetota</taxon>
        <taxon>Actinomycetes</taxon>
        <taxon>Micromonosporales</taxon>
        <taxon>Micromonosporaceae</taxon>
        <taxon>Allocatelliglobosispora</taxon>
    </lineage>
</organism>
<proteinExistence type="predicted"/>
<accession>A0A841BWE5</accession>
<comment type="caution">
    <text evidence="2">The sequence shown here is derived from an EMBL/GenBank/DDBJ whole genome shotgun (WGS) entry which is preliminary data.</text>
</comment>
<keyword evidence="1" id="KW-0812">Transmembrane</keyword>
<evidence type="ECO:0000256" key="1">
    <source>
        <dbReference type="SAM" id="Phobius"/>
    </source>
</evidence>
<dbReference type="Proteomes" id="UP000587527">
    <property type="component" value="Unassembled WGS sequence"/>
</dbReference>
<feature type="transmembrane region" description="Helical" evidence="1">
    <location>
        <begin position="60"/>
        <end position="81"/>
    </location>
</feature>
<protein>
    <submittedName>
        <fullName evidence="2">Uncharacterized protein</fullName>
    </submittedName>
</protein>
<dbReference type="AlphaFoldDB" id="A0A841BWE5"/>